<evidence type="ECO:0000313" key="4">
    <source>
        <dbReference type="Proteomes" id="UP000001568"/>
    </source>
</evidence>
<dbReference type="GeneID" id="5004203"/>
<sequence length="154" mass="16748">MWTAYARVASVVENALGINFHAFVACVTLVIALTYPKLAKSVSDRLDSRAMNDRERLERYQRNRQRALEKREEELRRAASETKGGKAELDRAAALEAKLAEIDAKAARLGLTANGKGRKLGDSGPSRPEWNPLMGGGASRGYRPTGRPRPGGGG</sequence>
<dbReference type="KEGG" id="olu:OSTLU_94781"/>
<gene>
    <name evidence="3" type="ORF">OSTLU_94781</name>
</gene>
<dbReference type="HOGENOM" id="CLU_1707246_0_0_1"/>
<dbReference type="RefSeq" id="XP_001419875.1">
    <property type="nucleotide sequence ID" value="XM_001419838.1"/>
</dbReference>
<keyword evidence="2" id="KW-1133">Transmembrane helix</keyword>
<evidence type="ECO:0000256" key="1">
    <source>
        <dbReference type="SAM" id="MobiDB-lite"/>
    </source>
</evidence>
<keyword evidence="2" id="KW-0472">Membrane</keyword>
<feature type="region of interest" description="Disordered" evidence="1">
    <location>
        <begin position="113"/>
        <end position="154"/>
    </location>
</feature>
<evidence type="ECO:0000256" key="2">
    <source>
        <dbReference type="SAM" id="Phobius"/>
    </source>
</evidence>
<reference evidence="3 4" key="1">
    <citation type="journal article" date="2007" name="Proc. Natl. Acad. Sci. U.S.A.">
        <title>The tiny eukaryote Ostreococcus provides genomic insights into the paradox of plankton speciation.</title>
        <authorList>
            <person name="Palenik B."/>
            <person name="Grimwood J."/>
            <person name="Aerts A."/>
            <person name="Rouze P."/>
            <person name="Salamov A."/>
            <person name="Putnam N."/>
            <person name="Dupont C."/>
            <person name="Jorgensen R."/>
            <person name="Derelle E."/>
            <person name="Rombauts S."/>
            <person name="Zhou K."/>
            <person name="Otillar R."/>
            <person name="Merchant S.S."/>
            <person name="Podell S."/>
            <person name="Gaasterland T."/>
            <person name="Napoli C."/>
            <person name="Gendler K."/>
            <person name="Manuell A."/>
            <person name="Tai V."/>
            <person name="Vallon O."/>
            <person name="Piganeau G."/>
            <person name="Jancek S."/>
            <person name="Heijde M."/>
            <person name="Jabbari K."/>
            <person name="Bowler C."/>
            <person name="Lohr M."/>
            <person name="Robbens S."/>
            <person name="Werner G."/>
            <person name="Dubchak I."/>
            <person name="Pazour G.J."/>
            <person name="Ren Q."/>
            <person name="Paulsen I."/>
            <person name="Delwiche C."/>
            <person name="Schmutz J."/>
            <person name="Rokhsar D."/>
            <person name="Van de Peer Y."/>
            <person name="Moreau H."/>
            <person name="Grigoriev I.V."/>
        </authorList>
    </citation>
    <scope>NUCLEOTIDE SEQUENCE [LARGE SCALE GENOMIC DNA]</scope>
    <source>
        <strain evidence="3 4">CCE9901</strain>
    </source>
</reference>
<keyword evidence="2" id="KW-0812">Transmembrane</keyword>
<evidence type="ECO:0000313" key="3">
    <source>
        <dbReference type="EMBL" id="ABO98168.1"/>
    </source>
</evidence>
<dbReference type="EMBL" id="CP000590">
    <property type="protein sequence ID" value="ABO98168.1"/>
    <property type="molecule type" value="Genomic_DNA"/>
</dbReference>
<dbReference type="AlphaFoldDB" id="A4S389"/>
<keyword evidence="4" id="KW-1185">Reference proteome</keyword>
<name>A4S389_OSTLU</name>
<dbReference type="Gramene" id="ABO98168">
    <property type="protein sequence ID" value="ABO98168"/>
    <property type="gene ID" value="OSTLU_94781"/>
</dbReference>
<dbReference type="PROSITE" id="PS51257">
    <property type="entry name" value="PROKAR_LIPOPROTEIN"/>
    <property type="match status" value="1"/>
</dbReference>
<organism evidence="3 4">
    <name type="scientific">Ostreococcus lucimarinus (strain CCE9901)</name>
    <dbReference type="NCBI Taxonomy" id="436017"/>
    <lineage>
        <taxon>Eukaryota</taxon>
        <taxon>Viridiplantae</taxon>
        <taxon>Chlorophyta</taxon>
        <taxon>Mamiellophyceae</taxon>
        <taxon>Mamiellales</taxon>
        <taxon>Bathycoccaceae</taxon>
        <taxon>Ostreococcus</taxon>
    </lineage>
</organism>
<feature type="region of interest" description="Disordered" evidence="1">
    <location>
        <begin position="57"/>
        <end position="87"/>
    </location>
</feature>
<feature type="transmembrane region" description="Helical" evidence="2">
    <location>
        <begin position="20"/>
        <end position="39"/>
    </location>
</feature>
<evidence type="ECO:0008006" key="5">
    <source>
        <dbReference type="Google" id="ProtNLM"/>
    </source>
</evidence>
<accession>A4S389</accession>
<proteinExistence type="predicted"/>
<protein>
    <recommendedName>
        <fullName evidence="5">Selenoprotein S</fullName>
    </recommendedName>
</protein>
<dbReference type="Proteomes" id="UP000001568">
    <property type="component" value="Chromosome 10"/>
</dbReference>